<feature type="region of interest" description="Disordered" evidence="1">
    <location>
        <begin position="32"/>
        <end position="117"/>
    </location>
</feature>
<evidence type="ECO:0008006" key="4">
    <source>
        <dbReference type="Google" id="ProtNLM"/>
    </source>
</evidence>
<evidence type="ECO:0000313" key="2">
    <source>
        <dbReference type="EMBL" id="GAA4393765.1"/>
    </source>
</evidence>
<proteinExistence type="predicted"/>
<organism evidence="2 3">
    <name type="scientific">Brevibacterium pityocampae</name>
    <dbReference type="NCBI Taxonomy" id="506594"/>
    <lineage>
        <taxon>Bacteria</taxon>
        <taxon>Bacillati</taxon>
        <taxon>Actinomycetota</taxon>
        <taxon>Actinomycetes</taxon>
        <taxon>Micrococcales</taxon>
        <taxon>Brevibacteriaceae</taxon>
        <taxon>Brevibacterium</taxon>
    </lineage>
</organism>
<feature type="compositionally biased region" description="Basic residues" evidence="1">
    <location>
        <begin position="92"/>
        <end position="102"/>
    </location>
</feature>
<reference evidence="3" key="1">
    <citation type="journal article" date="2019" name="Int. J. Syst. Evol. Microbiol.">
        <title>The Global Catalogue of Microorganisms (GCM) 10K type strain sequencing project: providing services to taxonomists for standard genome sequencing and annotation.</title>
        <authorList>
            <consortium name="The Broad Institute Genomics Platform"/>
            <consortium name="The Broad Institute Genome Sequencing Center for Infectious Disease"/>
            <person name="Wu L."/>
            <person name="Ma J."/>
        </authorList>
    </citation>
    <scope>NUCLEOTIDE SEQUENCE [LARGE SCALE GENOMIC DNA]</scope>
    <source>
        <strain evidence="3">JCM 17808</strain>
    </source>
</reference>
<sequence>MNFKNLARRAVNAGVRSGVRYATRKLRDPAARNALGGLLGGREPAQVLEEYRDRPDGRTRASGARAGAKRSGSAANPPAPAGPRDGFDRAKPAPRSRPRQRFPQRPAGGYPGDHTGPIRPVYAPDLDGDADPGEVVWGWVPYEEDHTQGKDRPVLIIGHEGRWLLGLMLTSKDNVPGGVGEVRSDGRSRWINIGSGDWDSQGRPSEVRLDRVIRIDDHAVRREGAIMPMELFSRVVSEVRAGT</sequence>
<feature type="compositionally biased region" description="Basic and acidic residues" evidence="1">
    <location>
        <begin position="49"/>
        <end position="59"/>
    </location>
</feature>
<dbReference type="Pfam" id="PF02452">
    <property type="entry name" value="PemK_toxin"/>
    <property type="match status" value="1"/>
</dbReference>
<accession>A0ABP8JNU6</accession>
<dbReference type="SUPFAM" id="SSF50118">
    <property type="entry name" value="Cell growth inhibitor/plasmid maintenance toxic component"/>
    <property type="match status" value="1"/>
</dbReference>
<comment type="caution">
    <text evidence="2">The sequence shown here is derived from an EMBL/GenBank/DDBJ whole genome shotgun (WGS) entry which is preliminary data.</text>
</comment>
<dbReference type="Proteomes" id="UP001500642">
    <property type="component" value="Unassembled WGS sequence"/>
</dbReference>
<name>A0ABP8JNU6_9MICO</name>
<evidence type="ECO:0000256" key="1">
    <source>
        <dbReference type="SAM" id="MobiDB-lite"/>
    </source>
</evidence>
<gene>
    <name evidence="2" type="ORF">GCM10023167_23100</name>
</gene>
<feature type="compositionally biased region" description="Low complexity" evidence="1">
    <location>
        <begin position="60"/>
        <end position="76"/>
    </location>
</feature>
<keyword evidence="3" id="KW-1185">Reference proteome</keyword>
<evidence type="ECO:0000313" key="3">
    <source>
        <dbReference type="Proteomes" id="UP001500642"/>
    </source>
</evidence>
<dbReference type="InterPro" id="IPR003477">
    <property type="entry name" value="PemK-like"/>
</dbReference>
<dbReference type="EMBL" id="BAABGL010000018">
    <property type="protein sequence ID" value="GAA4393765.1"/>
    <property type="molecule type" value="Genomic_DNA"/>
</dbReference>
<dbReference type="RefSeq" id="WP_345032253.1">
    <property type="nucleotide sequence ID" value="NZ_BAABGL010000018.1"/>
</dbReference>
<protein>
    <recommendedName>
        <fullName evidence="4">PemK-like, MazF-like toxin of type II toxin-antitoxin system</fullName>
    </recommendedName>
</protein>